<feature type="non-terminal residue" evidence="2">
    <location>
        <position position="141"/>
    </location>
</feature>
<organism evidence="2 3">
    <name type="scientific">Volvox africanus</name>
    <dbReference type="NCBI Taxonomy" id="51714"/>
    <lineage>
        <taxon>Eukaryota</taxon>
        <taxon>Viridiplantae</taxon>
        <taxon>Chlorophyta</taxon>
        <taxon>core chlorophytes</taxon>
        <taxon>Chlorophyceae</taxon>
        <taxon>CS clade</taxon>
        <taxon>Chlamydomonadales</taxon>
        <taxon>Volvocaceae</taxon>
        <taxon>Volvox</taxon>
    </lineage>
</organism>
<feature type="compositionally biased region" description="Pro residues" evidence="1">
    <location>
        <begin position="108"/>
        <end position="129"/>
    </location>
</feature>
<proteinExistence type="predicted"/>
<gene>
    <name evidence="2" type="ORF">Vafri_4268</name>
</gene>
<name>A0A8J4AXC0_9CHLO</name>
<accession>A0A8J4AXC0</accession>
<keyword evidence="3" id="KW-1185">Reference proteome</keyword>
<feature type="non-terminal residue" evidence="2">
    <location>
        <position position="1"/>
    </location>
</feature>
<comment type="caution">
    <text evidence="2">The sequence shown here is derived from an EMBL/GenBank/DDBJ whole genome shotgun (WGS) entry which is preliminary data.</text>
</comment>
<evidence type="ECO:0000256" key="1">
    <source>
        <dbReference type="SAM" id="MobiDB-lite"/>
    </source>
</evidence>
<reference evidence="2" key="1">
    <citation type="journal article" date="2021" name="Proc. Natl. Acad. Sci. U.S.A.">
        <title>Three genomes in the algal genus Volvox reveal the fate of a haploid sex-determining region after a transition to homothallism.</title>
        <authorList>
            <person name="Yamamoto K."/>
            <person name="Hamaji T."/>
            <person name="Kawai-Toyooka H."/>
            <person name="Matsuzaki R."/>
            <person name="Takahashi F."/>
            <person name="Nishimura Y."/>
            <person name="Kawachi M."/>
            <person name="Noguchi H."/>
            <person name="Minakuchi Y."/>
            <person name="Umen J.G."/>
            <person name="Toyoda A."/>
            <person name="Nozaki H."/>
        </authorList>
    </citation>
    <scope>NUCLEOTIDE SEQUENCE</scope>
    <source>
        <strain evidence="2">NIES-3780</strain>
    </source>
</reference>
<sequence length="141" mass="15018">NVYMQLMHAWRCSRDGGQCRLIRSYAADTITETVVAEFVREDEASLKECARTLRIKLLTCSTKAAREVRNPGMPKQPLRQTCCPEPSASVALLDVVPVVFAASEPSSVPLPPPSPPPPPASPPPPPPAPLAVIGSLGAVRA</sequence>
<feature type="region of interest" description="Disordered" evidence="1">
    <location>
        <begin position="104"/>
        <end position="141"/>
    </location>
</feature>
<dbReference type="Proteomes" id="UP000747399">
    <property type="component" value="Unassembled WGS sequence"/>
</dbReference>
<dbReference type="EMBL" id="BNCO01000004">
    <property type="protein sequence ID" value="GIL47451.1"/>
    <property type="molecule type" value="Genomic_DNA"/>
</dbReference>
<dbReference type="AlphaFoldDB" id="A0A8J4AXC0"/>
<evidence type="ECO:0000313" key="3">
    <source>
        <dbReference type="Proteomes" id="UP000747399"/>
    </source>
</evidence>
<evidence type="ECO:0000313" key="2">
    <source>
        <dbReference type="EMBL" id="GIL47451.1"/>
    </source>
</evidence>
<protein>
    <submittedName>
        <fullName evidence="2">Uncharacterized protein</fullName>
    </submittedName>
</protein>